<evidence type="ECO:0000313" key="2">
    <source>
        <dbReference type="EMBL" id="MBK4215598.1"/>
    </source>
</evidence>
<comment type="caution">
    <text evidence="2">The sequence shown here is derived from an EMBL/GenBank/DDBJ whole genome shotgun (WGS) entry which is preliminary data.</text>
</comment>
<dbReference type="Proteomes" id="UP000640485">
    <property type="component" value="Unassembled WGS sequence"/>
</dbReference>
<dbReference type="Gene3D" id="2.60.40.420">
    <property type="entry name" value="Cupredoxins - blue copper proteins"/>
    <property type="match status" value="1"/>
</dbReference>
<sequence length="110" mass="12138">MTLRHMNRREVIAAGVLLVASADAVRAHNGTIHVKIKDLAFSPQEIEARPGEIIEWSNEDRMAHTATVRGGWEVMIPVGAKATHVVQAGDNVDYYCRLHPNMTGRIKVIG</sequence>
<proteinExistence type="predicted"/>
<name>A0A934VZS3_9RHOB</name>
<dbReference type="SUPFAM" id="SSF49503">
    <property type="entry name" value="Cupredoxins"/>
    <property type="match status" value="1"/>
</dbReference>
<reference evidence="2" key="1">
    <citation type="submission" date="2021-01" db="EMBL/GenBank/DDBJ databases">
        <title>Paracoccus amoyensis sp. nov., isolated from the surface seawater along the coast of Xiamen Island, China.</title>
        <authorList>
            <person name="Lyu L."/>
        </authorList>
    </citation>
    <scope>NUCLEOTIDE SEQUENCE</scope>
    <source>
        <strain evidence="2">MJ17</strain>
    </source>
</reference>
<accession>A0A934VZS3</accession>
<protein>
    <submittedName>
        <fullName evidence="2">Cupredoxin domain-containing protein</fullName>
    </submittedName>
</protein>
<dbReference type="EMBL" id="JAEPRQ010000001">
    <property type="protein sequence ID" value="MBK4215598.1"/>
    <property type="molecule type" value="Genomic_DNA"/>
</dbReference>
<dbReference type="InterPro" id="IPR052721">
    <property type="entry name" value="ET_Amicyanin"/>
</dbReference>
<dbReference type="RefSeq" id="WP_200684656.1">
    <property type="nucleotide sequence ID" value="NZ_JAEPRQ010000001.1"/>
</dbReference>
<feature type="domain" description="EfeO-type cupredoxin-like" evidence="1">
    <location>
        <begin position="11"/>
        <end position="106"/>
    </location>
</feature>
<dbReference type="PANTHER" id="PTHR36507:SF1">
    <property type="entry name" value="BLL1555 PROTEIN"/>
    <property type="match status" value="1"/>
</dbReference>
<dbReference type="PANTHER" id="PTHR36507">
    <property type="entry name" value="BLL1555 PROTEIN"/>
    <property type="match status" value="1"/>
</dbReference>
<gene>
    <name evidence="2" type="ORF">JJJ17_06645</name>
</gene>
<keyword evidence="3" id="KW-1185">Reference proteome</keyword>
<dbReference type="InterPro" id="IPR028096">
    <property type="entry name" value="EfeO_Cupredoxin"/>
</dbReference>
<evidence type="ECO:0000259" key="1">
    <source>
        <dbReference type="Pfam" id="PF13473"/>
    </source>
</evidence>
<dbReference type="InterPro" id="IPR008972">
    <property type="entry name" value="Cupredoxin"/>
</dbReference>
<dbReference type="AlphaFoldDB" id="A0A934VZS3"/>
<evidence type="ECO:0000313" key="3">
    <source>
        <dbReference type="Proteomes" id="UP000640485"/>
    </source>
</evidence>
<organism evidence="2 3">
    <name type="scientific">Paracoccus caeni</name>
    <dbReference type="NCBI Taxonomy" id="657651"/>
    <lineage>
        <taxon>Bacteria</taxon>
        <taxon>Pseudomonadati</taxon>
        <taxon>Pseudomonadota</taxon>
        <taxon>Alphaproteobacteria</taxon>
        <taxon>Rhodobacterales</taxon>
        <taxon>Paracoccaceae</taxon>
        <taxon>Paracoccus</taxon>
    </lineage>
</organism>
<dbReference type="Pfam" id="PF13473">
    <property type="entry name" value="Cupredoxin_1"/>
    <property type="match status" value="1"/>
</dbReference>